<organism evidence="12 13">
    <name type="scientific">Bacillus cereus (strain VD014)</name>
    <dbReference type="NCBI Taxonomy" id="1053223"/>
    <lineage>
        <taxon>Bacteria</taxon>
        <taxon>Bacillati</taxon>
        <taxon>Bacillota</taxon>
        <taxon>Bacilli</taxon>
        <taxon>Bacillales</taxon>
        <taxon>Bacillaceae</taxon>
        <taxon>Bacillus</taxon>
        <taxon>Bacillus cereus group</taxon>
    </lineage>
</organism>
<dbReference type="InterPro" id="IPR041715">
    <property type="entry name" value="HisRS-like_core"/>
</dbReference>
<dbReference type="GO" id="GO:0006427">
    <property type="term" value="P:histidyl-tRNA aminoacylation"/>
    <property type="evidence" value="ECO:0007669"/>
    <property type="project" value="TreeGrafter"/>
</dbReference>
<dbReference type="PANTHER" id="PTHR43707">
    <property type="entry name" value="HISTIDYL-TRNA SYNTHETASE"/>
    <property type="match status" value="1"/>
</dbReference>
<feature type="binding site" evidence="10">
    <location>
        <begin position="85"/>
        <end position="87"/>
    </location>
    <ligand>
        <name>L-histidine</name>
        <dbReference type="ChEBI" id="CHEBI:57595"/>
    </ligand>
</feature>
<dbReference type="InterPro" id="IPR004517">
    <property type="entry name" value="HisZ"/>
</dbReference>
<dbReference type="FunFam" id="3.30.930.10:FF:000060">
    <property type="entry name" value="ATP phosphoribosyltransferase regulatory subunit"/>
    <property type="match status" value="1"/>
</dbReference>
<feature type="binding site" evidence="10">
    <location>
        <position position="113"/>
    </location>
    <ligand>
        <name>L-histidine</name>
        <dbReference type="ChEBI" id="CHEBI:57595"/>
    </ligand>
</feature>
<protein>
    <recommendedName>
        <fullName evidence="4 9">ATP phosphoribosyltransferase regulatory subunit</fullName>
    </recommendedName>
</protein>
<dbReference type="AlphaFoldDB" id="A0A9W5KAN0"/>
<dbReference type="GO" id="GO:0004821">
    <property type="term" value="F:histidine-tRNA ligase activity"/>
    <property type="evidence" value="ECO:0007669"/>
    <property type="project" value="TreeGrafter"/>
</dbReference>
<proteinExistence type="inferred from homology"/>
<evidence type="ECO:0000256" key="9">
    <source>
        <dbReference type="HAMAP-Rule" id="MF_00125"/>
    </source>
</evidence>
<dbReference type="CDD" id="cd00773">
    <property type="entry name" value="HisRS-like_core"/>
    <property type="match status" value="1"/>
</dbReference>
<dbReference type="NCBIfam" id="NF008938">
    <property type="entry name" value="PRK12292.1-6"/>
    <property type="match status" value="1"/>
</dbReference>
<keyword evidence="6 9" id="KW-0028">Amino-acid biosynthesis</keyword>
<evidence type="ECO:0000256" key="5">
    <source>
        <dbReference type="ARBA" id="ARBA00022490"/>
    </source>
</evidence>
<comment type="miscellaneous">
    <text evidence="9">This function is generally fulfilled by the C-terminal part of HisG, which is missing in some bacteria such as this one.</text>
</comment>
<comment type="subcellular location">
    <subcellularLocation>
        <location evidence="1 9">Cytoplasm</location>
    </subcellularLocation>
</comment>
<evidence type="ECO:0000259" key="11">
    <source>
        <dbReference type="PROSITE" id="PS50862"/>
    </source>
</evidence>
<comment type="function">
    <text evidence="8 9">Required for the first step of histidine biosynthesis. May allow the feedback regulation of ATP phosphoribosyltransferase activity by histidine.</text>
</comment>
<dbReference type="GO" id="GO:0140096">
    <property type="term" value="F:catalytic activity, acting on a protein"/>
    <property type="evidence" value="ECO:0007669"/>
    <property type="project" value="UniProtKB-ARBA"/>
</dbReference>
<dbReference type="PANTHER" id="PTHR43707:SF6">
    <property type="entry name" value="ATP PHOSPHORIBOSYLTRANSFERASE REGULATORY SUBUNIT"/>
    <property type="match status" value="1"/>
</dbReference>
<gene>
    <name evidence="9" type="primary">hisZ</name>
    <name evidence="12" type="ORF">IIA_01211</name>
</gene>
<keyword evidence="5 9" id="KW-0963">Cytoplasm</keyword>
<evidence type="ECO:0000256" key="1">
    <source>
        <dbReference type="ARBA" id="ARBA00004496"/>
    </source>
</evidence>
<dbReference type="EMBL" id="AHER01000022">
    <property type="protein sequence ID" value="EJR24502.1"/>
    <property type="molecule type" value="Genomic_DNA"/>
</dbReference>
<reference evidence="12" key="1">
    <citation type="submission" date="2012-04" db="EMBL/GenBank/DDBJ databases">
        <title>The Genome Sequence of Bacillus cereus VD014.</title>
        <authorList>
            <consortium name="The Broad Institute Genome Sequencing Platform"/>
            <consortium name="The Broad Institute Genome Sequencing Center for Infectious Disease"/>
            <person name="Feldgarden M."/>
            <person name="Van der Auwera G.A."/>
            <person name="Mahillon J."/>
            <person name="Duprez V."/>
            <person name="Timmery S."/>
            <person name="Mattelet C."/>
            <person name="Dierick K."/>
            <person name="Sun M."/>
            <person name="Yu Z."/>
            <person name="Zhu L."/>
            <person name="Hu X."/>
            <person name="Shank E.B."/>
            <person name="Swiecicka I."/>
            <person name="Hansen B.M."/>
            <person name="Andrup L."/>
            <person name="Young S.K."/>
            <person name="Zeng Q."/>
            <person name="Gargeya S."/>
            <person name="Fitzgerald M."/>
            <person name="Haas B."/>
            <person name="Abouelleil A."/>
            <person name="Alvarado L."/>
            <person name="Arachchi H.M."/>
            <person name="Berlin A."/>
            <person name="Chapman S.B."/>
            <person name="Goldberg J."/>
            <person name="Griggs A."/>
            <person name="Gujja S."/>
            <person name="Hansen M."/>
            <person name="Howarth C."/>
            <person name="Imamovic A."/>
            <person name="Larimer J."/>
            <person name="McCowen C."/>
            <person name="Montmayeur A."/>
            <person name="Murphy C."/>
            <person name="Neiman D."/>
            <person name="Pearson M."/>
            <person name="Priest M."/>
            <person name="Roberts A."/>
            <person name="Saif S."/>
            <person name="Shea T."/>
            <person name="Sisk P."/>
            <person name="Sykes S."/>
            <person name="Wortman J."/>
            <person name="Nusbaum C."/>
            <person name="Birren B."/>
        </authorList>
    </citation>
    <scope>NUCLEOTIDE SEQUENCE</scope>
    <source>
        <strain evidence="12">VD014</strain>
    </source>
</reference>
<name>A0A9W5KAN0_BACC8</name>
<comment type="subunit">
    <text evidence="9">Heteromultimer composed of HisG and HisZ subunits.</text>
</comment>
<comment type="similarity">
    <text evidence="3 9">Belongs to the class-II aminoacyl-tRNA synthetase family. HisZ subfamily.</text>
</comment>
<evidence type="ECO:0000256" key="8">
    <source>
        <dbReference type="ARBA" id="ARBA00025246"/>
    </source>
</evidence>
<sequence>MKIQMTKWKRANPNGTRDYLFEECTLIEEVEQKLRLTFLERGYEEIRTPTIEFYDVFAFQNRPIDEEKMYKFFDEKGRIIVLRPDMTIPLARVIGTQRWDTPLKVTYSGNVFRANESHSGKYNEIVQSGIEVIGIDNVRAEIECVISVIQALQKLKVQSFTIEIGQVQLYKCIVKKLSIQDEEERVLRTYIESKNYAALSNFIREKKLDRCDETVRLLEKLPRLFGNLEVIEEAEKLASSNEMKMAIARVKEMYETIEMLGYGSYISIDLGMIQHLDYYTGVIFKGYIYEIGEEIVSGGRYDELIGNFGEMLPAVGLAVQVNQIVKALQEQQEPYERNQIDIVIHYELNRLAEAERLRNLLRKDGKNAWLSLFSNLSDTFQFARKNKIGTVVEAKNEYLVEYVWNEKWVVQKEGEASCVTFKLR</sequence>
<dbReference type="SUPFAM" id="SSF55681">
    <property type="entry name" value="Class II aaRS and biotin synthetases"/>
    <property type="match status" value="1"/>
</dbReference>
<keyword evidence="12" id="KW-0808">Transferase</keyword>
<dbReference type="NCBIfam" id="TIGR00443">
    <property type="entry name" value="hisZ_biosyn_reg"/>
    <property type="match status" value="1"/>
</dbReference>
<dbReference type="GO" id="GO:0000105">
    <property type="term" value="P:L-histidine biosynthetic process"/>
    <property type="evidence" value="ECO:0007669"/>
    <property type="project" value="UniProtKB-UniRule"/>
</dbReference>
<feature type="binding site" evidence="10">
    <location>
        <position position="127"/>
    </location>
    <ligand>
        <name>L-histidine</name>
        <dbReference type="ChEBI" id="CHEBI:57595"/>
    </ligand>
</feature>
<dbReference type="Proteomes" id="UP000006607">
    <property type="component" value="Unassembled WGS sequence"/>
</dbReference>
<comment type="pathway">
    <text evidence="2 9">Amino-acid biosynthesis; L-histidine biosynthesis; L-histidine from 5-phospho-alpha-D-ribose 1-diphosphate: step 1/9.</text>
</comment>
<evidence type="ECO:0000256" key="6">
    <source>
        <dbReference type="ARBA" id="ARBA00022605"/>
    </source>
</evidence>
<evidence type="ECO:0000313" key="12">
    <source>
        <dbReference type="EMBL" id="EJR24502.1"/>
    </source>
</evidence>
<feature type="domain" description="Aminoacyl-transfer RNA synthetases class-II family profile" evidence="11">
    <location>
        <begin position="26"/>
        <end position="353"/>
    </location>
</feature>
<dbReference type="HAMAP" id="MF_00125">
    <property type="entry name" value="HisZ"/>
    <property type="match status" value="1"/>
</dbReference>
<accession>A0A9W5KAN0</accession>
<dbReference type="InterPro" id="IPR045864">
    <property type="entry name" value="aa-tRNA-synth_II/BPL/LPL"/>
</dbReference>
<comment type="caution">
    <text evidence="12">The sequence shown here is derived from an EMBL/GenBank/DDBJ whole genome shotgun (WGS) entry which is preliminary data.</text>
</comment>
<dbReference type="Pfam" id="PF13393">
    <property type="entry name" value="tRNA-synt_His"/>
    <property type="match status" value="1"/>
</dbReference>
<dbReference type="GO" id="GO:0005737">
    <property type="term" value="C:cytoplasm"/>
    <property type="evidence" value="ECO:0007669"/>
    <property type="project" value="UniProtKB-SubCell"/>
</dbReference>
<evidence type="ECO:0000313" key="13">
    <source>
        <dbReference type="Proteomes" id="UP000006607"/>
    </source>
</evidence>
<dbReference type="PIRSF" id="PIRSF001549">
    <property type="entry name" value="His-tRNA_synth"/>
    <property type="match status" value="1"/>
</dbReference>
<feature type="binding site" evidence="10">
    <location>
        <begin position="278"/>
        <end position="279"/>
    </location>
    <ligand>
        <name>L-histidine</name>
        <dbReference type="ChEBI" id="CHEBI:57595"/>
    </ligand>
</feature>
<keyword evidence="12" id="KW-0328">Glycosyltransferase</keyword>
<evidence type="ECO:0000256" key="10">
    <source>
        <dbReference type="PIRSR" id="PIRSR001549-1"/>
    </source>
</evidence>
<dbReference type="GO" id="GO:0016757">
    <property type="term" value="F:glycosyltransferase activity"/>
    <property type="evidence" value="ECO:0007669"/>
    <property type="project" value="UniProtKB-KW"/>
</dbReference>
<evidence type="ECO:0000256" key="2">
    <source>
        <dbReference type="ARBA" id="ARBA00004667"/>
    </source>
</evidence>
<dbReference type="InterPro" id="IPR004516">
    <property type="entry name" value="HisRS/HisZ"/>
</dbReference>
<dbReference type="PROSITE" id="PS50862">
    <property type="entry name" value="AA_TRNA_LIGASE_II"/>
    <property type="match status" value="1"/>
</dbReference>
<keyword evidence="7 9" id="KW-0368">Histidine biosynthesis</keyword>
<evidence type="ECO:0000256" key="3">
    <source>
        <dbReference type="ARBA" id="ARBA00005539"/>
    </source>
</evidence>
<evidence type="ECO:0000256" key="4">
    <source>
        <dbReference type="ARBA" id="ARBA00020397"/>
    </source>
</evidence>
<dbReference type="InterPro" id="IPR006195">
    <property type="entry name" value="aa-tRNA-synth_II"/>
</dbReference>
<feature type="binding site" evidence="10">
    <location>
        <position position="131"/>
    </location>
    <ligand>
        <name>L-histidine</name>
        <dbReference type="ChEBI" id="CHEBI:57595"/>
    </ligand>
</feature>
<dbReference type="Gene3D" id="3.30.930.10">
    <property type="entry name" value="Bira Bifunctional Protein, Domain 2"/>
    <property type="match status" value="1"/>
</dbReference>
<evidence type="ECO:0000256" key="7">
    <source>
        <dbReference type="ARBA" id="ARBA00023102"/>
    </source>
</evidence>